<keyword evidence="2" id="KW-1133">Transmembrane helix</keyword>
<dbReference type="Pfam" id="PF12113">
    <property type="entry name" value="SVM_signal"/>
    <property type="match status" value="1"/>
</dbReference>
<reference evidence="5" key="1">
    <citation type="journal article" date="2014" name="Genome Announc.">
        <title>Draft Genome Sequence of ''Candidatus Phytoplasma asteris'' Strain OY-V, an Unculturable Plant-Pathogenic Bacterium.</title>
        <authorList>
            <person name="Kakizawa S."/>
            <person name="Makino A."/>
            <person name="Ishii Y."/>
            <person name="Tamaki H."/>
            <person name="Kamagata Y."/>
        </authorList>
    </citation>
    <scope>NUCLEOTIDE SEQUENCE [LARGE SCALE GENOMIC DNA]</scope>
    <source>
        <strain evidence="5">OY-V</strain>
    </source>
</reference>
<evidence type="ECO:0000256" key="1">
    <source>
        <dbReference type="SAM" id="Coils"/>
    </source>
</evidence>
<organism evidence="4 5">
    <name type="scientific">'Chrysanthemum coronarium' phytoplasma</name>
    <dbReference type="NCBI Taxonomy" id="1520703"/>
    <lineage>
        <taxon>Bacteria</taxon>
        <taxon>Bacillati</taxon>
        <taxon>Mycoplasmatota</taxon>
        <taxon>Mollicutes</taxon>
        <taxon>Acholeplasmatales</taxon>
        <taxon>Acholeplasmataceae</taxon>
        <taxon>Candidatus Phytoplasma</taxon>
        <taxon>16SrI (Aster yellows group)</taxon>
    </lineage>
</organism>
<accession>A0ABQ0J352</accession>
<dbReference type="EMBL" id="BBIY01000039">
    <property type="protein sequence ID" value="GAK74036.1"/>
    <property type="molecule type" value="Genomic_DNA"/>
</dbReference>
<comment type="caution">
    <text evidence="4">The sequence shown here is derived from an EMBL/GenBank/DDBJ whole genome shotgun (WGS) entry which is preliminary data.</text>
</comment>
<evidence type="ECO:0000313" key="5">
    <source>
        <dbReference type="Proteomes" id="UP000028900"/>
    </source>
</evidence>
<keyword evidence="2" id="KW-0812">Transmembrane</keyword>
<evidence type="ECO:0000259" key="3">
    <source>
        <dbReference type="Pfam" id="PF12113"/>
    </source>
</evidence>
<feature type="coiled-coil region" evidence="1">
    <location>
        <begin position="32"/>
        <end position="66"/>
    </location>
</feature>
<feature type="domain" description="Sequence-variable mosaic (SVM) signal sequence" evidence="3">
    <location>
        <begin position="1"/>
        <end position="33"/>
    </location>
</feature>
<sequence length="117" mass="13834">MLKSTTQCKIIYLFLIIFVGLLFIINNQQLMAMNNDNNNNEIRNEIREINNRILELALEKKQLSNRMSLNPIRSFANLELNIRNRAIYLELNNLYNRLRIIGQQPINPNQPNNPLNR</sequence>
<dbReference type="Proteomes" id="UP000028900">
    <property type="component" value="Unassembled WGS sequence"/>
</dbReference>
<evidence type="ECO:0000256" key="2">
    <source>
        <dbReference type="SAM" id="Phobius"/>
    </source>
</evidence>
<keyword evidence="1" id="KW-0175">Coiled coil</keyword>
<proteinExistence type="predicted"/>
<dbReference type="InterPro" id="IPR021970">
    <property type="entry name" value="SVM_signal"/>
</dbReference>
<reference evidence="4 5" key="2">
    <citation type="journal article" date="2014" name="Genome Announc.">
        <title>Draft Genome Sequence of 'Candidatus Phytoplasma asteris' Strain OY-V, an Unculturable Plant-Pathogenic Bacterium.</title>
        <authorList>
            <person name="Kakizawa S."/>
            <person name="Makino A."/>
            <person name="Ishii Y."/>
            <person name="Tamaki H."/>
            <person name="Kamagata Y."/>
        </authorList>
    </citation>
    <scope>NUCLEOTIDE SEQUENCE [LARGE SCALE GENOMIC DNA]</scope>
    <source>
        <strain evidence="4 5">OY-V</strain>
    </source>
</reference>
<protein>
    <submittedName>
        <fullName evidence="4">Molybdenum cofactor biosynthesis enzyme</fullName>
    </submittedName>
</protein>
<gene>
    <name evidence="4" type="ORF">OYV_05240</name>
</gene>
<evidence type="ECO:0000313" key="4">
    <source>
        <dbReference type="EMBL" id="GAK74036.1"/>
    </source>
</evidence>
<dbReference type="RefSeq" id="WP_042068119.1">
    <property type="nucleotide sequence ID" value="NZ_BBIY01000039.1"/>
</dbReference>
<name>A0ABQ0J352_9MOLU</name>
<keyword evidence="5" id="KW-1185">Reference proteome</keyword>
<keyword evidence="2" id="KW-0472">Membrane</keyword>
<feature type="transmembrane region" description="Helical" evidence="2">
    <location>
        <begin position="12"/>
        <end position="31"/>
    </location>
</feature>